<evidence type="ECO:0000313" key="3">
    <source>
        <dbReference type="EMBL" id="PWE17856.1"/>
    </source>
</evidence>
<keyword evidence="4" id="KW-1185">Reference proteome</keyword>
<sequence>MGRGVRPGERGVPGPGARRRRRHPGLRALRAGARTTRNECARSRSRRDGLSHRPALHRPRSRAGSRRGAAHRHRGRRLRRRRRSHPPGRARRAARHRRDRRRRLHPAIDLCLRDAVRRPARHGSVLPRRRRAAARAGVRGGAMARPSPGGRRIMNRTARLLAIAAAMTAILAGLVGHHAWRREHGAEIRLAMEPVDPRDILLGHYVAIRTPIHRLDTRDLDGPAEGWRRGEAVFVALRRDEDDAWSPVAIARTRAAAGANDRVVIRGRVERVSEALDFAEVEETRPEGEVATRREPVEGSARPALSVRYNLERYFAPEDAALALEDMRREDRLRLIVSVGEDGGAIIKGLEIDGEARYETLF</sequence>
<evidence type="ECO:0008006" key="5">
    <source>
        <dbReference type="Google" id="ProtNLM"/>
    </source>
</evidence>
<dbReference type="AlphaFoldDB" id="A0A2U2BUZ7"/>
<dbReference type="EMBL" id="QEXV01000003">
    <property type="protein sequence ID" value="PWE17856.1"/>
    <property type="molecule type" value="Genomic_DNA"/>
</dbReference>
<feature type="region of interest" description="Disordered" evidence="1">
    <location>
        <begin position="1"/>
        <end position="102"/>
    </location>
</feature>
<evidence type="ECO:0000313" key="4">
    <source>
        <dbReference type="Proteomes" id="UP000245168"/>
    </source>
</evidence>
<reference evidence="4" key="1">
    <citation type="submission" date="2018-05" db="EMBL/GenBank/DDBJ databases">
        <authorList>
            <person name="Liu B.-T."/>
        </authorList>
    </citation>
    <scope>NUCLEOTIDE SEQUENCE [LARGE SCALE GENOMIC DNA]</scope>
    <source>
        <strain evidence="4">WD6-1</strain>
    </source>
</reference>
<name>A0A2U2BUZ7_9PROT</name>
<proteinExistence type="predicted"/>
<protein>
    <recommendedName>
        <fullName evidence="5">GDYXXLXY domain-containing protein</fullName>
    </recommendedName>
</protein>
<feature type="compositionally biased region" description="Low complexity" evidence="1">
    <location>
        <begin position="134"/>
        <end position="145"/>
    </location>
</feature>
<dbReference type="Proteomes" id="UP000245168">
    <property type="component" value="Unassembled WGS sequence"/>
</dbReference>
<feature type="compositionally biased region" description="Basic and acidic residues" evidence="1">
    <location>
        <begin position="36"/>
        <end position="51"/>
    </location>
</feature>
<comment type="caution">
    <text evidence="3">The sequence shown here is derived from an EMBL/GenBank/DDBJ whole genome shotgun (WGS) entry which is preliminary data.</text>
</comment>
<feature type="region of interest" description="Disordered" evidence="1">
    <location>
        <begin position="121"/>
        <end position="151"/>
    </location>
</feature>
<dbReference type="InterPro" id="IPR025833">
    <property type="entry name" value="GDYXXLXY"/>
</dbReference>
<keyword evidence="2" id="KW-0472">Membrane</keyword>
<feature type="compositionally biased region" description="Low complexity" evidence="1">
    <location>
        <begin position="26"/>
        <end position="35"/>
    </location>
</feature>
<feature type="compositionally biased region" description="Basic residues" evidence="1">
    <location>
        <begin position="54"/>
        <end position="102"/>
    </location>
</feature>
<keyword evidence="2" id="KW-1133">Transmembrane helix</keyword>
<evidence type="ECO:0000256" key="2">
    <source>
        <dbReference type="SAM" id="Phobius"/>
    </source>
</evidence>
<feature type="transmembrane region" description="Helical" evidence="2">
    <location>
        <begin position="160"/>
        <end position="180"/>
    </location>
</feature>
<dbReference type="Pfam" id="PF14345">
    <property type="entry name" value="GDYXXLXY"/>
    <property type="match status" value="1"/>
</dbReference>
<organism evidence="3 4">
    <name type="scientific">Marinicauda salina</name>
    <dbReference type="NCBI Taxonomy" id="2135793"/>
    <lineage>
        <taxon>Bacteria</taxon>
        <taxon>Pseudomonadati</taxon>
        <taxon>Pseudomonadota</taxon>
        <taxon>Alphaproteobacteria</taxon>
        <taxon>Maricaulales</taxon>
        <taxon>Maricaulaceae</taxon>
        <taxon>Marinicauda</taxon>
    </lineage>
</organism>
<evidence type="ECO:0000256" key="1">
    <source>
        <dbReference type="SAM" id="MobiDB-lite"/>
    </source>
</evidence>
<keyword evidence="2" id="KW-0812">Transmembrane</keyword>
<gene>
    <name evidence="3" type="ORF">DDZ18_07300</name>
</gene>
<accession>A0A2U2BUZ7</accession>